<dbReference type="AlphaFoldDB" id="A0A831ZL15"/>
<evidence type="ECO:0000313" key="2">
    <source>
        <dbReference type="EMBL" id="HFK97591.1"/>
    </source>
</evidence>
<dbReference type="InterPro" id="IPR052652">
    <property type="entry name" value="Telomerase_Complex_Comp"/>
</dbReference>
<dbReference type="EMBL" id="DSTK01000029">
    <property type="protein sequence ID" value="HFK97591.1"/>
    <property type="molecule type" value="Genomic_DNA"/>
</dbReference>
<evidence type="ECO:0000256" key="1">
    <source>
        <dbReference type="SAM" id="Phobius"/>
    </source>
</evidence>
<protein>
    <submittedName>
        <fullName evidence="2">DUF4062 domain-containing protein</fullName>
    </submittedName>
</protein>
<accession>A0A831ZL15</accession>
<dbReference type="PANTHER" id="PTHR44791:SF1">
    <property type="entry name" value="TELOMERASE PROTEIN COMPONENT 1"/>
    <property type="match status" value="1"/>
</dbReference>
<proteinExistence type="predicted"/>
<dbReference type="PANTHER" id="PTHR44791">
    <property type="entry name" value="TELOMERASE PROTEIN COMPONENT 1 TEP1"/>
    <property type="match status" value="1"/>
</dbReference>
<dbReference type="GO" id="GO:0000722">
    <property type="term" value="P:telomere maintenance via recombination"/>
    <property type="evidence" value="ECO:0007669"/>
    <property type="project" value="TreeGrafter"/>
</dbReference>
<dbReference type="GO" id="GO:0070034">
    <property type="term" value="F:telomerase RNA binding"/>
    <property type="evidence" value="ECO:0007669"/>
    <property type="project" value="TreeGrafter"/>
</dbReference>
<comment type="caution">
    <text evidence="2">The sequence shown here is derived from an EMBL/GenBank/DDBJ whole genome shotgun (WGS) entry which is preliminary data.</text>
</comment>
<keyword evidence="1" id="KW-0472">Membrane</keyword>
<keyword evidence="1" id="KW-1133">Transmembrane helix</keyword>
<gene>
    <name evidence="2" type="ORF">ENS06_09780</name>
</gene>
<dbReference type="GO" id="GO:0003720">
    <property type="term" value="F:telomerase activity"/>
    <property type="evidence" value="ECO:0007669"/>
    <property type="project" value="TreeGrafter"/>
</dbReference>
<organism evidence="2">
    <name type="scientific">Desulfacinum infernum</name>
    <dbReference type="NCBI Taxonomy" id="35837"/>
    <lineage>
        <taxon>Bacteria</taxon>
        <taxon>Pseudomonadati</taxon>
        <taxon>Thermodesulfobacteriota</taxon>
        <taxon>Syntrophobacteria</taxon>
        <taxon>Syntrophobacterales</taxon>
        <taxon>Syntrophobacteraceae</taxon>
        <taxon>Desulfacinum</taxon>
    </lineage>
</organism>
<keyword evidence="1" id="KW-0812">Transmembrane</keyword>
<name>A0A831ZL15_9BACT</name>
<reference evidence="2" key="1">
    <citation type="journal article" date="2020" name="mSystems">
        <title>Genome- and Community-Level Interaction Insights into Carbon Utilization and Element Cycling Functions of Hydrothermarchaeota in Hydrothermal Sediment.</title>
        <authorList>
            <person name="Zhou Z."/>
            <person name="Liu Y."/>
            <person name="Xu W."/>
            <person name="Pan J."/>
            <person name="Luo Z.H."/>
            <person name="Li M."/>
        </authorList>
    </citation>
    <scope>NUCLEOTIDE SEQUENCE [LARGE SCALE GENOMIC DNA]</scope>
    <source>
        <strain evidence="2">SpSt-456</strain>
    </source>
</reference>
<feature type="transmembrane region" description="Helical" evidence="1">
    <location>
        <begin position="103"/>
        <end position="126"/>
    </location>
</feature>
<feature type="transmembrane region" description="Helical" evidence="1">
    <location>
        <begin position="132"/>
        <end position="151"/>
    </location>
</feature>
<sequence>MRMHQGNQPTIATAARVWRSRPIFISSTFKDFHAERDYLSRFVFPELEERLRKRRCHLEHITLADFESFAQPKIVPLNAPREHLRACGSHKIGRKRSRTTTALHFHGFRFIFWGMLTALVMVGVAFKHLPVYLVPDWVFVLLGAIGSYRLWKLW</sequence>